<organism evidence="2 3">
    <name type="scientific">Plebeiibacterium sediminum</name>
    <dbReference type="NCBI Taxonomy" id="2992112"/>
    <lineage>
        <taxon>Bacteria</taxon>
        <taxon>Pseudomonadati</taxon>
        <taxon>Bacteroidota</taxon>
        <taxon>Bacteroidia</taxon>
        <taxon>Marinilabiliales</taxon>
        <taxon>Marinilabiliaceae</taxon>
        <taxon>Plebeiibacterium</taxon>
    </lineage>
</organism>
<dbReference type="Proteomes" id="UP001209229">
    <property type="component" value="Unassembled WGS sequence"/>
</dbReference>
<proteinExistence type="predicted"/>
<keyword evidence="1" id="KW-1133">Transmembrane helix</keyword>
<keyword evidence="1" id="KW-0472">Membrane</keyword>
<reference evidence="2" key="1">
    <citation type="submission" date="2022-10" db="EMBL/GenBank/DDBJ databases">
        <authorList>
            <person name="Yu W.X."/>
        </authorList>
    </citation>
    <scope>NUCLEOTIDE SEQUENCE</scope>
    <source>
        <strain evidence="2">AAT</strain>
    </source>
</reference>
<feature type="transmembrane region" description="Helical" evidence="1">
    <location>
        <begin position="101"/>
        <end position="120"/>
    </location>
</feature>
<feature type="transmembrane region" description="Helical" evidence="1">
    <location>
        <begin position="203"/>
        <end position="224"/>
    </location>
</feature>
<feature type="transmembrane region" description="Helical" evidence="1">
    <location>
        <begin position="371"/>
        <end position="389"/>
    </location>
</feature>
<dbReference type="EMBL" id="JAPDPJ010000017">
    <property type="protein sequence ID" value="MCW3786653.1"/>
    <property type="molecule type" value="Genomic_DNA"/>
</dbReference>
<feature type="transmembrane region" description="Helical" evidence="1">
    <location>
        <begin position="6"/>
        <end position="28"/>
    </location>
</feature>
<comment type="caution">
    <text evidence="2">The sequence shown here is derived from an EMBL/GenBank/DDBJ whole genome shotgun (WGS) entry which is preliminary data.</text>
</comment>
<keyword evidence="1" id="KW-0812">Transmembrane</keyword>
<feature type="transmembrane region" description="Helical" evidence="1">
    <location>
        <begin position="305"/>
        <end position="334"/>
    </location>
</feature>
<evidence type="ECO:0000313" key="2">
    <source>
        <dbReference type="EMBL" id="MCW3786653.1"/>
    </source>
</evidence>
<gene>
    <name evidence="2" type="ORF">OM075_09250</name>
</gene>
<feature type="transmembrane region" description="Helical" evidence="1">
    <location>
        <begin position="159"/>
        <end position="175"/>
    </location>
</feature>
<feature type="transmembrane region" description="Helical" evidence="1">
    <location>
        <begin position="346"/>
        <end position="365"/>
    </location>
</feature>
<feature type="transmembrane region" description="Helical" evidence="1">
    <location>
        <begin position="40"/>
        <end position="61"/>
    </location>
</feature>
<evidence type="ECO:0000313" key="3">
    <source>
        <dbReference type="Proteomes" id="UP001209229"/>
    </source>
</evidence>
<feature type="transmembrane region" description="Helical" evidence="1">
    <location>
        <begin position="135"/>
        <end position="154"/>
    </location>
</feature>
<protein>
    <submittedName>
        <fullName evidence="2">Oligosaccharide repeat unit polymerase</fullName>
    </submittedName>
</protein>
<keyword evidence="3" id="KW-1185">Reference proteome</keyword>
<evidence type="ECO:0000256" key="1">
    <source>
        <dbReference type="SAM" id="Phobius"/>
    </source>
</evidence>
<dbReference type="AlphaFoldDB" id="A0AAE3M406"/>
<feature type="transmembrane region" description="Helical" evidence="1">
    <location>
        <begin position="67"/>
        <end position="89"/>
    </location>
</feature>
<name>A0AAE3M406_9BACT</name>
<sequence length="409" mass="47377">MSYAKVFAGNSIAFITDILNIALFIYLIQSKKISSIISVIGKPVSVLFLVLIIVGLFSGIINSLSPITIFWGFRTFYRFSIFFLACIAVLSIEDIKYYNKWLPKILIINFAVSAIQYFILNERGDLNKGTLGDNSGLYILCYICLAYFILAYIYNRISLKTMFIYISLILLIAIFSELKVIFFLIPFTYILSIIIGKKSIKTVSSIIFISVFSFIGLFLITFFYGAKYTSFLTDQEEIQAYAFEAGHYNFQEGGLNRGTALTDIDNIFYHNNPIERYFGMGIGSASPSPLINSSFFNRYGSQLSYFYFLTSYLLIEQGWLGFLLYVTIWTILVFRLRNLKIKNEEFNFWKSFSIILLVQIILSIWYNASLVRDDCWFLFLYLSIPFIYYKQHLLRSKISHIIKNKNEID</sequence>
<accession>A0AAE3M406</accession>